<organism evidence="2 3">
    <name type="scientific">Cyphomyrmex costatus</name>
    <dbReference type="NCBI Taxonomy" id="456900"/>
    <lineage>
        <taxon>Eukaryota</taxon>
        <taxon>Metazoa</taxon>
        <taxon>Ecdysozoa</taxon>
        <taxon>Arthropoda</taxon>
        <taxon>Hexapoda</taxon>
        <taxon>Insecta</taxon>
        <taxon>Pterygota</taxon>
        <taxon>Neoptera</taxon>
        <taxon>Endopterygota</taxon>
        <taxon>Hymenoptera</taxon>
        <taxon>Apocrita</taxon>
        <taxon>Aculeata</taxon>
        <taxon>Formicoidea</taxon>
        <taxon>Formicidae</taxon>
        <taxon>Myrmicinae</taxon>
        <taxon>Cyphomyrmex</taxon>
    </lineage>
</organism>
<protein>
    <submittedName>
        <fullName evidence="2">Uncharacterized protein</fullName>
    </submittedName>
</protein>
<gene>
    <name evidence="2" type="ORF">ALC62_07616</name>
</gene>
<name>A0A195CNH9_9HYME</name>
<keyword evidence="3" id="KW-1185">Reference proteome</keyword>
<evidence type="ECO:0000313" key="3">
    <source>
        <dbReference type="Proteomes" id="UP000078542"/>
    </source>
</evidence>
<feature type="region of interest" description="Disordered" evidence="1">
    <location>
        <begin position="1"/>
        <end position="22"/>
    </location>
</feature>
<proteinExistence type="predicted"/>
<evidence type="ECO:0000256" key="1">
    <source>
        <dbReference type="SAM" id="MobiDB-lite"/>
    </source>
</evidence>
<reference evidence="2 3" key="1">
    <citation type="submission" date="2016-03" db="EMBL/GenBank/DDBJ databases">
        <title>Cyphomyrmex costatus WGS genome.</title>
        <authorList>
            <person name="Nygaard S."/>
            <person name="Hu H."/>
            <person name="Boomsma J."/>
            <person name="Zhang G."/>
        </authorList>
    </citation>
    <scope>NUCLEOTIDE SEQUENCE [LARGE SCALE GENOMIC DNA]</scope>
    <source>
        <strain evidence="2">MS0001</strain>
        <tissue evidence="2">Whole body</tissue>
    </source>
</reference>
<dbReference type="EMBL" id="KQ977595">
    <property type="protein sequence ID" value="KYN01644.1"/>
    <property type="molecule type" value="Genomic_DNA"/>
</dbReference>
<dbReference type="AlphaFoldDB" id="A0A195CNH9"/>
<sequence>MIPSRGIETFSAKRTRGRRKNAREIKRGRDFVGWQSRRPIVGGECRCAPRSRPVIVATRRRPYGRRRRAVMLGLVRALRIEIQNGSLSLSLLFDATTT</sequence>
<dbReference type="Proteomes" id="UP000078542">
    <property type="component" value="Unassembled WGS sequence"/>
</dbReference>
<accession>A0A195CNH9</accession>
<evidence type="ECO:0000313" key="2">
    <source>
        <dbReference type="EMBL" id="KYN01644.1"/>
    </source>
</evidence>